<dbReference type="EMBL" id="BPWL01000005">
    <property type="protein sequence ID" value="GJJ10135.1"/>
    <property type="molecule type" value="Genomic_DNA"/>
</dbReference>
<dbReference type="InterPro" id="IPR041078">
    <property type="entry name" value="Plavaka"/>
</dbReference>
<name>A0AAV5ADX9_9AGAM</name>
<dbReference type="AlphaFoldDB" id="A0AAV5ADX9"/>
<keyword evidence="2" id="KW-1185">Reference proteome</keyword>
<evidence type="ECO:0000313" key="1">
    <source>
        <dbReference type="EMBL" id="GJJ10135.1"/>
    </source>
</evidence>
<proteinExistence type="predicted"/>
<protein>
    <submittedName>
        <fullName evidence="1">Uncharacterized protein</fullName>
    </submittedName>
</protein>
<dbReference type="Proteomes" id="UP001050691">
    <property type="component" value="Unassembled WGS sequence"/>
</dbReference>
<dbReference type="Pfam" id="PF18759">
    <property type="entry name" value="Plavaka"/>
    <property type="match status" value="2"/>
</dbReference>
<comment type="caution">
    <text evidence="1">The sequence shown here is derived from an EMBL/GenBank/DDBJ whole genome shotgun (WGS) entry which is preliminary data.</text>
</comment>
<organism evidence="1 2">
    <name type="scientific">Clathrus columnatus</name>
    <dbReference type="NCBI Taxonomy" id="1419009"/>
    <lineage>
        <taxon>Eukaryota</taxon>
        <taxon>Fungi</taxon>
        <taxon>Dikarya</taxon>
        <taxon>Basidiomycota</taxon>
        <taxon>Agaricomycotina</taxon>
        <taxon>Agaricomycetes</taxon>
        <taxon>Phallomycetidae</taxon>
        <taxon>Phallales</taxon>
        <taxon>Clathraceae</taxon>
        <taxon>Clathrus</taxon>
    </lineage>
</organism>
<gene>
    <name evidence="1" type="ORF">Clacol_004361</name>
</gene>
<accession>A0AAV5ADX9</accession>
<reference evidence="1" key="1">
    <citation type="submission" date="2021-10" db="EMBL/GenBank/DDBJ databases">
        <title>De novo Genome Assembly of Clathrus columnatus (Basidiomycota, Fungi) Using Illumina and Nanopore Sequence Data.</title>
        <authorList>
            <person name="Ogiso-Tanaka E."/>
            <person name="Itagaki H."/>
            <person name="Hosoya T."/>
            <person name="Hosaka K."/>
        </authorList>
    </citation>
    <scope>NUCLEOTIDE SEQUENCE</scope>
    <source>
        <strain evidence="1">MO-923</strain>
    </source>
</reference>
<evidence type="ECO:0000313" key="2">
    <source>
        <dbReference type="Proteomes" id="UP001050691"/>
    </source>
</evidence>
<sequence length="764" mass="86815">MTVELTVITKQANLSFSFHEALDIESINDVPTRTKISPITKDMPQSPILSQYELNDPSIITFPSAGQTYGLSNICWEETKAQAEKIQSIKWGGFASREEWELAQWVMKSGISQGHIDEFLALPIKIQNHLNLSFHNKYSFFNKIDQLPTNNILDFACEIIAITGNILDDNQQFRTITVEFWTRNALDVVREIIGNPALKYHLKYGPVQLFTDETHNEQLFNEMNTGATIAPVIITSDATRLSQFGGDKTTWLVYLSLGNVDKNICRQPSQYAMLLLGYIPISKFECFTEDQCTTAKRTLFHHCMKKLLEPLVQAGKDGIEMTCADGNIRKVYPILAAYIADHNVWLHRYHNQLPNSLVQNGIRDDIILPFWKDLPHCDIFSCITPDLLHQLYKGIFKDHIVEWCLKLAGADEIDLRLQTLPSHPRLRHFREGMSVLSQWTGTEAKELQKVFLGVLAGTVENDIYSCARAIVEFIFYAGFPNHSSQTIKYMLDCLEEFDCMKSCFIKYGIRTHFNIPKLHAIRHYAESIRKLGTLDRYNTELPECLHIDYAKDGYRSSNRRNYMHQMVTWLHRQETINTFNAYLTWAYPAGNENRSNPNSACDETAECIIVDREPVITVPASMELHSLVFKWNGLTTITISKQPSHPKTALSTLIRDYGASEFLPVFNTFLKQARFSRIITASQNDHFPVYNRIRLTYTSLQGFGGIPEMDTICAAPSVPASSAGKLPTPGYFDTAIVDTGNAEISGLEGQSLTIDYKNSSYSQL</sequence>